<proteinExistence type="predicted"/>
<dbReference type="EMBL" id="CAKLBY020000378">
    <property type="protein sequence ID" value="CAK7947386.1"/>
    <property type="molecule type" value="Genomic_DNA"/>
</dbReference>
<feature type="compositionally biased region" description="Basic and acidic residues" evidence="1">
    <location>
        <begin position="1"/>
        <end position="10"/>
    </location>
</feature>
<protein>
    <submittedName>
        <fullName evidence="2">Uncharacterized protein</fullName>
    </submittedName>
</protein>
<evidence type="ECO:0000313" key="2">
    <source>
        <dbReference type="EMBL" id="CAK7947386.1"/>
    </source>
</evidence>
<gene>
    <name evidence="2" type="ORF">PM001_LOCUS32536</name>
</gene>
<comment type="caution">
    <text evidence="2">The sequence shown here is derived from an EMBL/GenBank/DDBJ whole genome shotgun (WGS) entry which is preliminary data.</text>
</comment>
<dbReference type="SUPFAM" id="SSF50630">
    <property type="entry name" value="Acid proteases"/>
    <property type="match status" value="1"/>
</dbReference>
<name>A0AAV1VM40_9STRA</name>
<dbReference type="Gene3D" id="2.40.70.10">
    <property type="entry name" value="Acid Proteases"/>
    <property type="match status" value="1"/>
</dbReference>
<accession>A0AAV1VM40</accession>
<dbReference type="CDD" id="cd00303">
    <property type="entry name" value="retropepsin_like"/>
    <property type="match status" value="1"/>
</dbReference>
<dbReference type="Proteomes" id="UP001162060">
    <property type="component" value="Unassembled WGS sequence"/>
</dbReference>
<sequence length="181" mass="20367">MSLSRDSKLDRQKKRSGSVGAEHPADPATSREFAGLLTKIAPNAQSLYATAPSDEGHLITLKIEVTSGMSLRALVDCGASNRFIRRQSLEDSRLNYVEREFPPTRMTVCLATRASVAVNKRVVGIHYTLEGKQYDDDFIVLDLDDQFDVILGLPWLRKYQPWVSWQHRSVKMPAVVHRTAI</sequence>
<feature type="region of interest" description="Disordered" evidence="1">
    <location>
        <begin position="1"/>
        <end position="28"/>
    </location>
</feature>
<evidence type="ECO:0000313" key="3">
    <source>
        <dbReference type="Proteomes" id="UP001162060"/>
    </source>
</evidence>
<reference evidence="2" key="1">
    <citation type="submission" date="2024-01" db="EMBL/GenBank/DDBJ databases">
        <authorList>
            <person name="Webb A."/>
        </authorList>
    </citation>
    <scope>NUCLEOTIDE SEQUENCE</scope>
    <source>
        <strain evidence="2">Pm1</strain>
    </source>
</reference>
<dbReference type="AlphaFoldDB" id="A0AAV1VM40"/>
<dbReference type="Pfam" id="PF08284">
    <property type="entry name" value="RVP_2"/>
    <property type="match status" value="1"/>
</dbReference>
<dbReference type="InterPro" id="IPR021109">
    <property type="entry name" value="Peptidase_aspartic_dom_sf"/>
</dbReference>
<organism evidence="2 3">
    <name type="scientific">Peronospora matthiolae</name>
    <dbReference type="NCBI Taxonomy" id="2874970"/>
    <lineage>
        <taxon>Eukaryota</taxon>
        <taxon>Sar</taxon>
        <taxon>Stramenopiles</taxon>
        <taxon>Oomycota</taxon>
        <taxon>Peronosporomycetes</taxon>
        <taxon>Peronosporales</taxon>
        <taxon>Peronosporaceae</taxon>
        <taxon>Peronospora</taxon>
    </lineage>
</organism>
<evidence type="ECO:0000256" key="1">
    <source>
        <dbReference type="SAM" id="MobiDB-lite"/>
    </source>
</evidence>